<organism evidence="4 5">
    <name type="scientific">Gomphillus americanus</name>
    <dbReference type="NCBI Taxonomy" id="1940652"/>
    <lineage>
        <taxon>Eukaryota</taxon>
        <taxon>Fungi</taxon>
        <taxon>Dikarya</taxon>
        <taxon>Ascomycota</taxon>
        <taxon>Pezizomycotina</taxon>
        <taxon>Lecanoromycetes</taxon>
        <taxon>OSLEUM clade</taxon>
        <taxon>Ostropomycetidae</taxon>
        <taxon>Ostropales</taxon>
        <taxon>Graphidaceae</taxon>
        <taxon>Gomphilloideae</taxon>
        <taxon>Gomphillus</taxon>
    </lineage>
</organism>
<dbReference type="Proteomes" id="UP000664169">
    <property type="component" value="Unassembled WGS sequence"/>
</dbReference>
<dbReference type="PANTHER" id="PTHR22775">
    <property type="entry name" value="SORTING NEXIN"/>
    <property type="match status" value="1"/>
</dbReference>
<feature type="compositionally biased region" description="Polar residues" evidence="1">
    <location>
        <begin position="268"/>
        <end position="281"/>
    </location>
</feature>
<dbReference type="GO" id="GO:0035091">
    <property type="term" value="F:phosphatidylinositol binding"/>
    <property type="evidence" value="ECO:0007669"/>
    <property type="project" value="InterPro"/>
</dbReference>
<dbReference type="InterPro" id="IPR036871">
    <property type="entry name" value="PX_dom_sf"/>
</dbReference>
<dbReference type="CDD" id="cd06897">
    <property type="entry name" value="PX_SNARE"/>
    <property type="match status" value="1"/>
</dbReference>
<dbReference type="Pfam" id="PF00787">
    <property type="entry name" value="PX"/>
    <property type="match status" value="1"/>
</dbReference>
<dbReference type="EMBL" id="CAJPDQ010000013">
    <property type="protein sequence ID" value="CAF9918236.1"/>
    <property type="molecule type" value="Genomic_DNA"/>
</dbReference>
<feature type="region of interest" description="Disordered" evidence="1">
    <location>
        <begin position="268"/>
        <end position="294"/>
    </location>
</feature>
<dbReference type="SUPFAM" id="SSF58038">
    <property type="entry name" value="SNARE fusion complex"/>
    <property type="match status" value="1"/>
</dbReference>
<protein>
    <recommendedName>
        <fullName evidence="6">Syntaxin</fullName>
    </recommendedName>
</protein>
<dbReference type="Gene3D" id="3.30.1520.10">
    <property type="entry name" value="Phox-like domain"/>
    <property type="match status" value="1"/>
</dbReference>
<dbReference type="PROSITE" id="PS50192">
    <property type="entry name" value="T_SNARE"/>
    <property type="match status" value="1"/>
</dbReference>
<evidence type="ECO:0000259" key="3">
    <source>
        <dbReference type="PROSITE" id="PS50195"/>
    </source>
</evidence>
<accession>A0A8H3F2T5</accession>
<name>A0A8H3F2T5_9LECA</name>
<evidence type="ECO:0000313" key="5">
    <source>
        <dbReference type="Proteomes" id="UP000664169"/>
    </source>
</evidence>
<dbReference type="OrthoDB" id="428895at2759"/>
<dbReference type="InterPro" id="IPR001683">
    <property type="entry name" value="PX_dom"/>
</dbReference>
<dbReference type="SMART" id="SM00312">
    <property type="entry name" value="PX"/>
    <property type="match status" value="1"/>
</dbReference>
<evidence type="ECO:0000313" key="4">
    <source>
        <dbReference type="EMBL" id="CAF9918236.1"/>
    </source>
</evidence>
<feature type="region of interest" description="Disordered" evidence="1">
    <location>
        <begin position="125"/>
        <end position="150"/>
    </location>
</feature>
<reference evidence="4" key="1">
    <citation type="submission" date="2021-03" db="EMBL/GenBank/DDBJ databases">
        <authorList>
            <person name="Tagirdzhanova G."/>
        </authorList>
    </citation>
    <scope>NUCLEOTIDE SEQUENCE</scope>
</reference>
<feature type="domain" description="PX" evidence="3">
    <location>
        <begin position="1"/>
        <end position="124"/>
    </location>
</feature>
<proteinExistence type="predicted"/>
<dbReference type="InterPro" id="IPR000727">
    <property type="entry name" value="T_SNARE_dom"/>
</dbReference>
<feature type="compositionally biased region" description="Polar residues" evidence="1">
    <location>
        <begin position="125"/>
        <end position="148"/>
    </location>
</feature>
<evidence type="ECO:0000259" key="2">
    <source>
        <dbReference type="PROSITE" id="PS50192"/>
    </source>
</evidence>
<dbReference type="AlphaFoldDB" id="A0A8H3F2T5"/>
<dbReference type="PROSITE" id="PS50195">
    <property type="entry name" value="PX"/>
    <property type="match status" value="1"/>
</dbReference>
<feature type="compositionally biased region" description="Gly residues" evidence="1">
    <location>
        <begin position="282"/>
        <end position="294"/>
    </location>
</feature>
<dbReference type="CDD" id="cd15858">
    <property type="entry name" value="SNARE_VAM7"/>
    <property type="match status" value="1"/>
</dbReference>
<dbReference type="PANTHER" id="PTHR22775:SF3">
    <property type="entry name" value="SORTING NEXIN-13"/>
    <property type="match status" value="1"/>
</dbReference>
<dbReference type="SMART" id="SM00397">
    <property type="entry name" value="t_SNARE"/>
    <property type="match status" value="1"/>
</dbReference>
<dbReference type="SUPFAM" id="SSF64268">
    <property type="entry name" value="PX domain"/>
    <property type="match status" value="1"/>
</dbReference>
<evidence type="ECO:0008006" key="6">
    <source>
        <dbReference type="Google" id="ProtNLM"/>
    </source>
</evidence>
<sequence length="388" mass="42370">MAPNTYTLQIPSTSTVQKPTPHTVYNITITLPLQTITLQKRYSDFLSLHSQLTSQAGSPPPISPPPKTYLPSFFGGSTKSNPTLIETRRRGLEAYLQTLSSKNTHSRWRETSAWRAFLNLPSTHGNNTSTYSRGTAAHGSQSSTTEASLASDPALWLDTQREVKTLLQEARKHVFSARNTTSSPANSHEENAEAKKLLVRASGMISMLERGLKSAGDEWGARERLGDGEMRRRKDLMAQARKEKDDLEGLLSKIGTRQNVEAVVEKLTSTQSNGDPSNTATVGGGGGGGGGGGIVAARPSKGRVLGKETAKTRELDNTGVLQLQQQMMREQDEDVDVLTAAVTRQRELATQINEELTYQEGLFNVVEEDVDRLNGKINVARKRVAKIS</sequence>
<comment type="caution">
    <text evidence="4">The sequence shown here is derived from an EMBL/GenBank/DDBJ whole genome shotgun (WGS) entry which is preliminary data.</text>
</comment>
<keyword evidence="5" id="KW-1185">Reference proteome</keyword>
<gene>
    <name evidence="4" type="ORF">GOMPHAMPRED_001459</name>
</gene>
<dbReference type="Gene3D" id="1.20.5.110">
    <property type="match status" value="1"/>
</dbReference>
<evidence type="ECO:0000256" key="1">
    <source>
        <dbReference type="SAM" id="MobiDB-lite"/>
    </source>
</evidence>
<feature type="domain" description="T-SNARE coiled-coil homology" evidence="2">
    <location>
        <begin position="325"/>
        <end position="387"/>
    </location>
</feature>